<dbReference type="RefSeq" id="WP_129402597.1">
    <property type="nucleotide sequence ID" value="NZ_SBKP01000001.1"/>
</dbReference>
<evidence type="ECO:0000256" key="4">
    <source>
        <dbReference type="ARBA" id="ARBA00023002"/>
    </source>
</evidence>
<evidence type="ECO:0000256" key="3">
    <source>
        <dbReference type="ARBA" id="ARBA00022723"/>
    </source>
</evidence>
<dbReference type="InterPro" id="IPR005117">
    <property type="entry name" value="NiRdtase/SiRdtase_haem-b_fer"/>
</dbReference>
<sequence length="384" mass="39965">MTGCTVKGWCPDAWRPMMAGDGLLVRVKPRLGRLTRAQALGLCDAAMAHGNGLIDLTRRANLQIRGVSEQGWQRLLDRLLAQGLVHPDPAIEQRRNLLLPPDCRTGDDSHRIACDLLDRLDELPDLPGKTGFVIDAGQACVLRDEAGDFRIERGAGGGLILRGGGRDTGAPVAPGKEADALVALARWFVASGGAHVGRMARHDAALPGWADGDVPPGPPAARIVPGAHDIGTACGAPFGCLHAETLACLLQASSARALRITPWRVLVLEGVHAPLDSMAGLITDPADPLLRVDACPGAPLCPQATVETRDLARRIASLVTGSLHVSGCAKGCARSAPADATLTGSTGLFDLALNAVPGSPAVRSAVGTAELLAHFERRPDAACL</sequence>
<keyword evidence="6" id="KW-0411">Iron-sulfur</keyword>
<dbReference type="InterPro" id="IPR045854">
    <property type="entry name" value="NO2/SO3_Rdtase_4Fe4S_sf"/>
</dbReference>
<reference evidence="9" key="1">
    <citation type="submission" date="2019-01" db="EMBL/GenBank/DDBJ databases">
        <title>Cytophagaceae bacterium strain CAR-16.</title>
        <authorList>
            <person name="Chen W.-M."/>
        </authorList>
    </citation>
    <scope>NUCLEOTIDE SEQUENCE [LARGE SCALE GENOMIC DNA]</scope>
    <source>
        <strain evidence="9">CHR27</strain>
    </source>
</reference>
<dbReference type="Gene3D" id="3.90.480.20">
    <property type="match status" value="1"/>
</dbReference>
<evidence type="ECO:0000256" key="5">
    <source>
        <dbReference type="ARBA" id="ARBA00023004"/>
    </source>
</evidence>
<feature type="domain" description="Nitrite/Sulfite reductase ferredoxin-like" evidence="7">
    <location>
        <begin position="17"/>
        <end position="81"/>
    </location>
</feature>
<dbReference type="InterPro" id="IPR036136">
    <property type="entry name" value="Nit/Sulf_reduc_fer-like_dom_sf"/>
</dbReference>
<dbReference type="OrthoDB" id="7459360at2"/>
<proteinExistence type="predicted"/>
<evidence type="ECO:0000256" key="2">
    <source>
        <dbReference type="ARBA" id="ARBA00022617"/>
    </source>
</evidence>
<dbReference type="AlphaFoldDB" id="A0A4Q1KLK1"/>
<keyword evidence="2" id="KW-0349">Heme</keyword>
<dbReference type="GO" id="GO:0051539">
    <property type="term" value="F:4 iron, 4 sulfur cluster binding"/>
    <property type="evidence" value="ECO:0007669"/>
    <property type="project" value="UniProtKB-KW"/>
</dbReference>
<dbReference type="EMBL" id="SBKP01000001">
    <property type="protein sequence ID" value="RXR30813.1"/>
    <property type="molecule type" value="Genomic_DNA"/>
</dbReference>
<keyword evidence="9" id="KW-1185">Reference proteome</keyword>
<keyword evidence="5" id="KW-0408">Iron</keyword>
<gene>
    <name evidence="8" type="ORF">EQG66_00495</name>
</gene>
<dbReference type="InterPro" id="IPR051329">
    <property type="entry name" value="NIR_SIR_4Fe-4S"/>
</dbReference>
<evidence type="ECO:0000313" key="8">
    <source>
        <dbReference type="EMBL" id="RXR30813.1"/>
    </source>
</evidence>
<accession>A0A4Q1KLK1</accession>
<comment type="caution">
    <text evidence="8">The sequence shown here is derived from an EMBL/GenBank/DDBJ whole genome shotgun (WGS) entry which is preliminary data.</text>
</comment>
<dbReference type="PANTHER" id="PTHR32439:SF9">
    <property type="entry name" value="BLR3264 PROTEIN"/>
    <property type="match status" value="1"/>
</dbReference>
<dbReference type="GO" id="GO:0046872">
    <property type="term" value="F:metal ion binding"/>
    <property type="evidence" value="ECO:0007669"/>
    <property type="project" value="UniProtKB-KW"/>
</dbReference>
<evidence type="ECO:0000259" key="7">
    <source>
        <dbReference type="Pfam" id="PF03460"/>
    </source>
</evidence>
<dbReference type="Proteomes" id="UP000290958">
    <property type="component" value="Unassembled WGS sequence"/>
</dbReference>
<keyword evidence="1" id="KW-0004">4Fe-4S</keyword>
<evidence type="ECO:0000256" key="6">
    <source>
        <dbReference type="ARBA" id="ARBA00023014"/>
    </source>
</evidence>
<evidence type="ECO:0000313" key="9">
    <source>
        <dbReference type="Proteomes" id="UP000290958"/>
    </source>
</evidence>
<dbReference type="SUPFAM" id="SSF56014">
    <property type="entry name" value="Nitrite and sulphite reductase 4Fe-4S domain-like"/>
    <property type="match status" value="1"/>
</dbReference>
<dbReference type="GO" id="GO:0016491">
    <property type="term" value="F:oxidoreductase activity"/>
    <property type="evidence" value="ECO:0007669"/>
    <property type="project" value="UniProtKB-KW"/>
</dbReference>
<evidence type="ECO:0000256" key="1">
    <source>
        <dbReference type="ARBA" id="ARBA00022485"/>
    </source>
</evidence>
<keyword evidence="4" id="KW-0560">Oxidoreductase</keyword>
<keyword evidence="3" id="KW-0479">Metal-binding</keyword>
<organism evidence="8 9">
    <name type="scientific">Sphingobium fluviale</name>
    <dbReference type="NCBI Taxonomy" id="2506423"/>
    <lineage>
        <taxon>Bacteria</taxon>
        <taxon>Pseudomonadati</taxon>
        <taxon>Pseudomonadota</taxon>
        <taxon>Alphaproteobacteria</taxon>
        <taxon>Sphingomonadales</taxon>
        <taxon>Sphingomonadaceae</taxon>
        <taxon>Sphingobium</taxon>
    </lineage>
</organism>
<dbReference type="Pfam" id="PF03460">
    <property type="entry name" value="NIR_SIR_ferr"/>
    <property type="match status" value="1"/>
</dbReference>
<dbReference type="Gene3D" id="3.30.413.10">
    <property type="entry name" value="Sulfite Reductase Hemoprotein, domain 1"/>
    <property type="match status" value="1"/>
</dbReference>
<dbReference type="SUPFAM" id="SSF55124">
    <property type="entry name" value="Nitrite/Sulfite reductase N-terminal domain-like"/>
    <property type="match status" value="1"/>
</dbReference>
<protein>
    <submittedName>
        <fullName evidence="8">Cobalamin biosynthesis protein CobG</fullName>
    </submittedName>
</protein>
<name>A0A4Q1KLK1_9SPHN</name>
<dbReference type="PANTHER" id="PTHR32439">
    <property type="entry name" value="FERREDOXIN--NITRITE REDUCTASE, CHLOROPLASTIC"/>
    <property type="match status" value="1"/>
</dbReference>